<dbReference type="EMBL" id="CP068570">
    <property type="protein sequence ID" value="QQZ51649.1"/>
    <property type="molecule type" value="Genomic_DNA"/>
</dbReference>
<name>A0A974S9P2_9CAUL</name>
<dbReference type="Gene3D" id="3.90.1300.10">
    <property type="entry name" value="Amidase signature (AS) domain"/>
    <property type="match status" value="1"/>
</dbReference>
<dbReference type="InterPro" id="IPR036928">
    <property type="entry name" value="AS_sf"/>
</dbReference>
<sequence>MLAERKLLIEAMDAALVELDALVLPTTPIVAPRKDEVLTLESFTPKNRLLLRNTSMVNFFDLCAISLPLPRGAACPPA</sequence>
<protein>
    <recommendedName>
        <fullName evidence="2">Amidase domain-containing protein</fullName>
    </recommendedName>
</protein>
<evidence type="ECO:0000313" key="1">
    <source>
        <dbReference type="EMBL" id="QQZ51649.1"/>
    </source>
</evidence>
<evidence type="ECO:0008006" key="2">
    <source>
        <dbReference type="Google" id="ProtNLM"/>
    </source>
</evidence>
<reference evidence="1" key="1">
    <citation type="submission" date="2021-01" db="EMBL/GenBank/DDBJ databases">
        <title>Genome sequence of Phenylobacterium sp. 20VBR1 isolated from a valley glaceir, Ny-Alesund, Svalbard.</title>
        <authorList>
            <person name="Thomas F.A."/>
            <person name="Krishnan K.P."/>
            <person name="Sinha R.K."/>
        </authorList>
    </citation>
    <scope>NUCLEOTIDE SEQUENCE</scope>
    <source>
        <strain evidence="1">20VBR1</strain>
    </source>
</reference>
<dbReference type="AlphaFoldDB" id="A0A974S9P2"/>
<dbReference type="SUPFAM" id="SSF75304">
    <property type="entry name" value="Amidase signature (AS) enzymes"/>
    <property type="match status" value="1"/>
</dbReference>
<gene>
    <name evidence="1" type="ORF">JKL49_12165</name>
</gene>
<proteinExistence type="predicted"/>
<accession>A0A974S9P2</accession>
<organism evidence="1">
    <name type="scientific">Phenylobacterium glaciei</name>
    <dbReference type="NCBI Taxonomy" id="2803784"/>
    <lineage>
        <taxon>Bacteria</taxon>
        <taxon>Pseudomonadati</taxon>
        <taxon>Pseudomonadota</taxon>
        <taxon>Alphaproteobacteria</taxon>
        <taxon>Caulobacterales</taxon>
        <taxon>Caulobacteraceae</taxon>
        <taxon>Phenylobacterium</taxon>
    </lineage>
</organism>